<evidence type="ECO:0000256" key="6">
    <source>
        <dbReference type="ARBA" id="ARBA00023136"/>
    </source>
</evidence>
<feature type="signal peptide" evidence="11">
    <location>
        <begin position="1"/>
        <end position="33"/>
    </location>
</feature>
<evidence type="ECO:0000313" key="15">
    <source>
        <dbReference type="Proteomes" id="UP000823674"/>
    </source>
</evidence>
<dbReference type="PANTHER" id="PTHR33138">
    <property type="entry name" value="OS01G0690200 PROTEIN"/>
    <property type="match status" value="1"/>
</dbReference>
<dbReference type="Proteomes" id="UP000823674">
    <property type="component" value="Chromosome A07"/>
</dbReference>
<protein>
    <recommendedName>
        <fullName evidence="2">non-specific serine/threonine protein kinase</fullName>
        <ecNumber evidence="2">2.7.11.1</ecNumber>
    </recommendedName>
</protein>
<feature type="domain" description="Wall-associated receptor kinase C-terminal" evidence="13">
    <location>
        <begin position="399"/>
        <end position="483"/>
    </location>
</feature>
<dbReference type="EMBL" id="JADBGQ010000009">
    <property type="protein sequence ID" value="KAG5380493.1"/>
    <property type="molecule type" value="Genomic_DNA"/>
</dbReference>
<feature type="domain" description="Wall-associated receptor kinase galacturonan-binding" evidence="12">
    <location>
        <begin position="263"/>
        <end position="326"/>
    </location>
</feature>
<feature type="transmembrane region" description="Helical" evidence="10">
    <location>
        <begin position="1253"/>
        <end position="1274"/>
    </location>
</feature>
<feature type="transmembrane region" description="Helical" evidence="10">
    <location>
        <begin position="1352"/>
        <end position="1372"/>
    </location>
</feature>
<comment type="catalytic activity">
    <reaction evidence="9">
        <text>L-seryl-[protein] + ATP = O-phospho-L-seryl-[protein] + ADP + H(+)</text>
        <dbReference type="Rhea" id="RHEA:17989"/>
        <dbReference type="Rhea" id="RHEA-COMP:9863"/>
        <dbReference type="Rhea" id="RHEA-COMP:11604"/>
        <dbReference type="ChEBI" id="CHEBI:15378"/>
        <dbReference type="ChEBI" id="CHEBI:29999"/>
        <dbReference type="ChEBI" id="CHEBI:30616"/>
        <dbReference type="ChEBI" id="CHEBI:83421"/>
        <dbReference type="ChEBI" id="CHEBI:456216"/>
        <dbReference type="EC" id="2.7.11.1"/>
    </reaction>
</comment>
<accession>A0ABQ7L1R8</accession>
<keyword evidence="5 10" id="KW-1133">Transmembrane helix</keyword>
<reference evidence="14 15" key="1">
    <citation type="submission" date="2021-03" db="EMBL/GenBank/DDBJ databases">
        <authorList>
            <person name="King G.J."/>
            <person name="Bancroft I."/>
            <person name="Baten A."/>
            <person name="Bloomfield J."/>
            <person name="Borpatragohain P."/>
            <person name="He Z."/>
            <person name="Irish N."/>
            <person name="Irwin J."/>
            <person name="Liu K."/>
            <person name="Mauleon R.P."/>
            <person name="Moore J."/>
            <person name="Morris R."/>
            <person name="Ostergaard L."/>
            <person name="Wang B."/>
            <person name="Wells R."/>
        </authorList>
    </citation>
    <scope>NUCLEOTIDE SEQUENCE [LARGE SCALE GENOMIC DNA]</scope>
    <source>
        <strain evidence="14">R-o-18</strain>
        <tissue evidence="14">Leaf</tissue>
    </source>
</reference>
<evidence type="ECO:0000256" key="8">
    <source>
        <dbReference type="ARBA" id="ARBA00047899"/>
    </source>
</evidence>
<evidence type="ECO:0000256" key="4">
    <source>
        <dbReference type="ARBA" id="ARBA00022729"/>
    </source>
</evidence>
<keyword evidence="4 11" id="KW-0732">Signal</keyword>
<evidence type="ECO:0000256" key="2">
    <source>
        <dbReference type="ARBA" id="ARBA00012513"/>
    </source>
</evidence>
<feature type="chain" id="PRO_5045985190" description="non-specific serine/threonine protein kinase" evidence="11">
    <location>
        <begin position="34"/>
        <end position="1378"/>
    </location>
</feature>
<dbReference type="Pfam" id="PF14380">
    <property type="entry name" value="WAK_assoc"/>
    <property type="match status" value="3"/>
</dbReference>
<feature type="transmembrane region" description="Helical" evidence="10">
    <location>
        <begin position="979"/>
        <end position="1001"/>
    </location>
</feature>
<dbReference type="Pfam" id="PF13947">
    <property type="entry name" value="GUB_WAK_bind"/>
    <property type="match status" value="3"/>
</dbReference>
<evidence type="ECO:0000256" key="7">
    <source>
        <dbReference type="ARBA" id="ARBA00023180"/>
    </source>
</evidence>
<keyword evidence="7" id="KW-0325">Glycoprotein</keyword>
<evidence type="ECO:0000256" key="3">
    <source>
        <dbReference type="ARBA" id="ARBA00022692"/>
    </source>
</evidence>
<keyword evidence="15" id="KW-1185">Reference proteome</keyword>
<dbReference type="InterPro" id="IPR025287">
    <property type="entry name" value="WAK_GUB"/>
</dbReference>
<evidence type="ECO:0000313" key="14">
    <source>
        <dbReference type="EMBL" id="KAG5380493.1"/>
    </source>
</evidence>
<comment type="subcellular location">
    <subcellularLocation>
        <location evidence="1">Membrane</location>
        <topology evidence="1">Single-pass type I membrane protein</topology>
    </subcellularLocation>
</comment>
<evidence type="ECO:0000256" key="1">
    <source>
        <dbReference type="ARBA" id="ARBA00004479"/>
    </source>
</evidence>
<name>A0ABQ7L1R8_BRACM</name>
<evidence type="ECO:0000259" key="12">
    <source>
        <dbReference type="Pfam" id="PF13947"/>
    </source>
</evidence>
<dbReference type="InterPro" id="IPR032872">
    <property type="entry name" value="WAK_assoc_C"/>
</dbReference>
<gene>
    <name evidence="14" type="primary">A07g508050.1_BraROA</name>
    <name evidence="14" type="ORF">IGI04_028335</name>
</gene>
<keyword evidence="6 10" id="KW-0472">Membrane</keyword>
<keyword evidence="3 10" id="KW-0812">Transmembrane</keyword>
<feature type="domain" description="Wall-associated receptor kinase galacturonan-binding" evidence="12">
    <location>
        <begin position="1015"/>
        <end position="1078"/>
    </location>
</feature>
<proteinExistence type="predicted"/>
<feature type="domain" description="Wall-associated receptor kinase C-terminal" evidence="13">
    <location>
        <begin position="162"/>
        <end position="237"/>
    </location>
</feature>
<evidence type="ECO:0000259" key="13">
    <source>
        <dbReference type="Pfam" id="PF14380"/>
    </source>
</evidence>
<feature type="domain" description="Wall-associated receptor kinase C-terminal" evidence="13">
    <location>
        <begin position="1160"/>
        <end position="1234"/>
    </location>
</feature>
<evidence type="ECO:0000256" key="9">
    <source>
        <dbReference type="ARBA" id="ARBA00048679"/>
    </source>
</evidence>
<evidence type="ECO:0000256" key="5">
    <source>
        <dbReference type="ARBA" id="ARBA00022989"/>
    </source>
</evidence>
<comment type="caution">
    <text evidence="14">The sequence shown here is derived from an EMBL/GenBank/DDBJ whole genome shotgun (WGS) entry which is preliminary data.</text>
</comment>
<comment type="catalytic activity">
    <reaction evidence="8">
        <text>L-threonyl-[protein] + ATP = O-phospho-L-threonyl-[protein] + ADP + H(+)</text>
        <dbReference type="Rhea" id="RHEA:46608"/>
        <dbReference type="Rhea" id="RHEA-COMP:11060"/>
        <dbReference type="Rhea" id="RHEA-COMP:11605"/>
        <dbReference type="ChEBI" id="CHEBI:15378"/>
        <dbReference type="ChEBI" id="CHEBI:30013"/>
        <dbReference type="ChEBI" id="CHEBI:30616"/>
        <dbReference type="ChEBI" id="CHEBI:61977"/>
        <dbReference type="ChEBI" id="CHEBI:456216"/>
        <dbReference type="EC" id="2.7.11.1"/>
    </reaction>
</comment>
<feature type="domain" description="Wall-associated receptor kinase galacturonan-binding" evidence="12">
    <location>
        <begin position="40"/>
        <end position="104"/>
    </location>
</feature>
<evidence type="ECO:0000256" key="11">
    <source>
        <dbReference type="SAM" id="SignalP"/>
    </source>
</evidence>
<dbReference type="EC" id="2.7.11.1" evidence="2"/>
<sequence length="1378" mass="154972">MNSQTLIRFSKSTSYLLIFVLIPLFYHPPCAWSKQELGWCEAPFQCGQITAGFPFWGGNRPEHCGHPQLELHCRNKSSTYLIISAIEYSVLKVGQSSYTVTLARADQVGPLCEANFSSTALPPDIYEILPDYEDFTVYYLCDPIHYRNQSYTCSPDKGLLSVTQRPEYVESYCKKNFTVNVPKSFVVGKEDDFDSYELERIIRRGFEVKVKIDEITCEECSSSGGICSFNGTAQVCCKTNSSPSGVSCEPKRQRSADEIYRLCSTPFFCGHQGGLLYPFWIPGREECGHPDFKLNCNGGFAELNISSVYFRIVEVNYDTSIIRLARSDYIGSLCPKDPLDTPFILPYASNTELLTFYSACKEVCSTSCNLNNASTYIGNFDCEGRYYAEGYYVTRNLSSPLLQGIRDHLYDLITGCSQDIRIPASGPSLNRLQNNNTIDNLKHALEEGFEVRLDQECSRCKDSGGACGYNLITRRFFCYCGDGQCNHTGNSRNKGKISCPPFYFRVLFRSRCDSVYVSCLSIGSPSSPKSKEKPITLSDLEMRGSGSLMENEISGEEEEMVRKMTLVGLWCIQSSPSDRPPMNRVVEMMEGSVEALEVPPRPVLQIPAQPFQESSTLSENISVYTELEPNQECLMCMDSGGACGFNRSSSEPPDSQPDLKSLIPLKQYSYANVKRITNSFAQDLEKGNDENLDENEINIEEVDIAKKMTLVGLWCIQSWPSNRPPMNRVVEMMEGNLNALEFPPKPVLQTPQLSLQESSMISEDIHSSGSRLEVVWTSWKSSDKVVWTSRKSSGLLGSRLDFSERFGFSDLEDFWDDLLVSRLEVVWKSSGSRLEVSSGLLRSRLDFLKVVWSCLLKWNPSLLQISKSIAKITSALTRRLPGKSSTARRLKGKSSTARRLPNSLAYIRLLQAHRITNESHPPIIVSFYDFMNHKNFRIKILGFFSSLWRESERYVVFSSQEWKKKKGKSILGALRASNWLFMVVVVLMTMTILIVCMLFAIPSCVFSANELHDRCSKPFRCGNQSGLRYPFWMSGREDCGHPEFKVDCNRGFAELSISSVKYRILEANYDSRIIRLARSDFIGNLCPTDPSNMPFNQSVLPLAPTTQVLRIYYYCHQDFSQYVPNYIGALACGGDYDDDDGIRYYYVAKNQSSPLPQRIRNVLNSFRVFCDKNVTIPASGPALNTLQLNSSTDNLQKALEEGFELGLNQDCSTCIDSRGACGYNQSASGFICYNIEDVNKRARKKGLSTGAKAGSAAGLIVFLFLLLALFLQLIRKRNKKAFISQPKLKALIPLKQYSYSQSSPLDRPPMNRVVEMMEGSVDALEVPPRPVFQIPAEPFQESSALSEDISNYTGFLSVLFFPLFLISPSSLCSKSTRT</sequence>
<organism evidence="14 15">
    <name type="scientific">Brassica rapa subsp. trilocularis</name>
    <dbReference type="NCBI Taxonomy" id="1813537"/>
    <lineage>
        <taxon>Eukaryota</taxon>
        <taxon>Viridiplantae</taxon>
        <taxon>Streptophyta</taxon>
        <taxon>Embryophyta</taxon>
        <taxon>Tracheophyta</taxon>
        <taxon>Spermatophyta</taxon>
        <taxon>Magnoliopsida</taxon>
        <taxon>eudicotyledons</taxon>
        <taxon>Gunneridae</taxon>
        <taxon>Pentapetalae</taxon>
        <taxon>rosids</taxon>
        <taxon>malvids</taxon>
        <taxon>Brassicales</taxon>
        <taxon>Brassicaceae</taxon>
        <taxon>Brassiceae</taxon>
        <taxon>Brassica</taxon>
    </lineage>
</organism>
<evidence type="ECO:0000256" key="10">
    <source>
        <dbReference type="SAM" id="Phobius"/>
    </source>
</evidence>
<dbReference type="PANTHER" id="PTHR33138:SF11">
    <property type="entry name" value="KINASE-LIKE PROTEIN"/>
    <property type="match status" value="1"/>
</dbReference>